<accession>A0A453PHI8</accession>
<keyword evidence="3" id="KW-1185">Reference proteome</keyword>
<feature type="transmembrane region" description="Helical" evidence="1">
    <location>
        <begin position="182"/>
        <end position="202"/>
    </location>
</feature>
<evidence type="ECO:0000313" key="2">
    <source>
        <dbReference type="EnsemblPlants" id="AET6Gv20734700.2"/>
    </source>
</evidence>
<feature type="transmembrane region" description="Helical" evidence="1">
    <location>
        <begin position="116"/>
        <end position="137"/>
    </location>
</feature>
<evidence type="ECO:0000313" key="3">
    <source>
        <dbReference type="Proteomes" id="UP000015105"/>
    </source>
</evidence>
<feature type="transmembrane region" description="Helical" evidence="1">
    <location>
        <begin position="73"/>
        <end position="96"/>
    </location>
</feature>
<keyword evidence="1" id="KW-0472">Membrane</keyword>
<evidence type="ECO:0000256" key="1">
    <source>
        <dbReference type="SAM" id="Phobius"/>
    </source>
</evidence>
<dbReference type="EnsemblPlants" id="AET6Gv20734700.2">
    <property type="protein sequence ID" value="AET6Gv20734700.2"/>
    <property type="gene ID" value="AET6Gv20734700"/>
</dbReference>
<dbReference type="Proteomes" id="UP000015105">
    <property type="component" value="Chromosome 6D"/>
</dbReference>
<reference evidence="2" key="4">
    <citation type="submission" date="2019-03" db="UniProtKB">
        <authorList>
            <consortium name="EnsemblPlants"/>
        </authorList>
    </citation>
    <scope>IDENTIFICATION</scope>
</reference>
<organism evidence="2 3">
    <name type="scientific">Aegilops tauschii subsp. strangulata</name>
    <name type="common">Goatgrass</name>
    <dbReference type="NCBI Taxonomy" id="200361"/>
    <lineage>
        <taxon>Eukaryota</taxon>
        <taxon>Viridiplantae</taxon>
        <taxon>Streptophyta</taxon>
        <taxon>Embryophyta</taxon>
        <taxon>Tracheophyta</taxon>
        <taxon>Spermatophyta</taxon>
        <taxon>Magnoliopsida</taxon>
        <taxon>Liliopsida</taxon>
        <taxon>Poales</taxon>
        <taxon>Poaceae</taxon>
        <taxon>BOP clade</taxon>
        <taxon>Pooideae</taxon>
        <taxon>Triticodae</taxon>
        <taxon>Triticeae</taxon>
        <taxon>Triticinae</taxon>
        <taxon>Aegilops</taxon>
    </lineage>
</organism>
<dbReference type="PANTHER" id="PTHR33294:SF8">
    <property type="entry name" value="OS02G0731500 PROTEIN"/>
    <property type="match status" value="1"/>
</dbReference>
<dbReference type="Gramene" id="AET6Gv20734700.2">
    <property type="protein sequence ID" value="AET6Gv20734700.2"/>
    <property type="gene ID" value="AET6Gv20734700"/>
</dbReference>
<dbReference type="STRING" id="200361.A0A453PHI8"/>
<keyword evidence="1" id="KW-0812">Transmembrane</keyword>
<reference evidence="2" key="3">
    <citation type="journal article" date="2017" name="Nature">
        <title>Genome sequence of the progenitor of the wheat D genome Aegilops tauschii.</title>
        <authorList>
            <person name="Luo M.C."/>
            <person name="Gu Y.Q."/>
            <person name="Puiu D."/>
            <person name="Wang H."/>
            <person name="Twardziok S.O."/>
            <person name="Deal K.R."/>
            <person name="Huo N."/>
            <person name="Zhu T."/>
            <person name="Wang L."/>
            <person name="Wang Y."/>
            <person name="McGuire P.E."/>
            <person name="Liu S."/>
            <person name="Long H."/>
            <person name="Ramasamy R.K."/>
            <person name="Rodriguez J.C."/>
            <person name="Van S.L."/>
            <person name="Yuan L."/>
            <person name="Wang Z."/>
            <person name="Xia Z."/>
            <person name="Xiao L."/>
            <person name="Anderson O.D."/>
            <person name="Ouyang S."/>
            <person name="Liang Y."/>
            <person name="Zimin A.V."/>
            <person name="Pertea G."/>
            <person name="Qi P."/>
            <person name="Bennetzen J.L."/>
            <person name="Dai X."/>
            <person name="Dawson M.W."/>
            <person name="Muller H.G."/>
            <person name="Kugler K."/>
            <person name="Rivarola-Duarte L."/>
            <person name="Spannagl M."/>
            <person name="Mayer K.F.X."/>
            <person name="Lu F.H."/>
            <person name="Bevan M.W."/>
            <person name="Leroy P."/>
            <person name="Li P."/>
            <person name="You F.M."/>
            <person name="Sun Q."/>
            <person name="Liu Z."/>
            <person name="Lyons E."/>
            <person name="Wicker T."/>
            <person name="Salzberg S.L."/>
            <person name="Devos K.M."/>
            <person name="Dvorak J."/>
        </authorList>
    </citation>
    <scope>NUCLEOTIDE SEQUENCE [LARGE SCALE GENOMIC DNA]</scope>
    <source>
        <strain evidence="2">cv. AL8/78</strain>
    </source>
</reference>
<keyword evidence="1" id="KW-1133">Transmembrane helix</keyword>
<dbReference type="InterPro" id="IPR008390">
    <property type="entry name" value="AWPM-19"/>
</dbReference>
<protein>
    <submittedName>
        <fullName evidence="2">Uncharacterized protein</fullName>
    </submittedName>
</protein>
<proteinExistence type="predicted"/>
<reference evidence="3" key="1">
    <citation type="journal article" date="2014" name="Science">
        <title>Ancient hybridizations among the ancestral genomes of bread wheat.</title>
        <authorList>
            <consortium name="International Wheat Genome Sequencing Consortium,"/>
            <person name="Marcussen T."/>
            <person name="Sandve S.R."/>
            <person name="Heier L."/>
            <person name="Spannagl M."/>
            <person name="Pfeifer M."/>
            <person name="Jakobsen K.S."/>
            <person name="Wulff B.B."/>
            <person name="Steuernagel B."/>
            <person name="Mayer K.F."/>
            <person name="Olsen O.A."/>
        </authorList>
    </citation>
    <scope>NUCLEOTIDE SEQUENCE [LARGE SCALE GENOMIC DNA]</scope>
    <source>
        <strain evidence="3">cv. AL8/78</strain>
    </source>
</reference>
<dbReference type="PANTHER" id="PTHR33294">
    <property type="entry name" value="AWPM-19-LIKE FAMILY PROTEIN"/>
    <property type="match status" value="1"/>
</dbReference>
<reference evidence="2" key="5">
    <citation type="journal article" date="2021" name="G3 (Bethesda)">
        <title>Aegilops tauschii genome assembly Aet v5.0 features greater sequence contiguity and improved annotation.</title>
        <authorList>
            <person name="Wang L."/>
            <person name="Zhu T."/>
            <person name="Rodriguez J.C."/>
            <person name="Deal K.R."/>
            <person name="Dubcovsky J."/>
            <person name="McGuire P.E."/>
            <person name="Lux T."/>
            <person name="Spannagl M."/>
            <person name="Mayer K.F.X."/>
            <person name="Baldrich P."/>
            <person name="Meyers B.C."/>
            <person name="Huo N."/>
            <person name="Gu Y.Q."/>
            <person name="Zhou H."/>
            <person name="Devos K.M."/>
            <person name="Bennetzen J.L."/>
            <person name="Unver T."/>
            <person name="Budak H."/>
            <person name="Gulick P.J."/>
            <person name="Galiba G."/>
            <person name="Kalapos B."/>
            <person name="Nelson D.R."/>
            <person name="Li P."/>
            <person name="You F.M."/>
            <person name="Luo M.C."/>
            <person name="Dvorak J."/>
        </authorList>
    </citation>
    <scope>NUCLEOTIDE SEQUENCE [LARGE SCALE GENOMIC DNA]</scope>
    <source>
        <strain evidence="2">cv. AL8/78</strain>
    </source>
</reference>
<sequence>RAQQHCRCTKLLVRVITNGPGPSAGRSNTSSSSYIATRVTRSIVHTLETDGSIRGRGASSSGSMAVGAASRRYIGPLLCINLVMHAAVLGIAGWSLNKFIDRETHRHLGGNTATGYLLVFSLMAGVVGACSVLPALLHVRAPWHSESLAAAASTGLVSWALTALAFGLACKHITLGNRGRRLRTLEAFITISTLTQLFYLLLLHAGALSSVHGVGQACGNHGEACCREIPRGELAADHKTAGGVPSPDA</sequence>
<feature type="transmembrane region" description="Helical" evidence="1">
    <location>
        <begin position="149"/>
        <end position="170"/>
    </location>
</feature>
<name>A0A453PHI8_AEGTS</name>
<reference evidence="3" key="2">
    <citation type="journal article" date="2017" name="Nat. Plants">
        <title>The Aegilops tauschii genome reveals multiple impacts of transposons.</title>
        <authorList>
            <person name="Zhao G."/>
            <person name="Zou C."/>
            <person name="Li K."/>
            <person name="Wang K."/>
            <person name="Li T."/>
            <person name="Gao L."/>
            <person name="Zhang X."/>
            <person name="Wang H."/>
            <person name="Yang Z."/>
            <person name="Liu X."/>
            <person name="Jiang W."/>
            <person name="Mao L."/>
            <person name="Kong X."/>
            <person name="Jiao Y."/>
            <person name="Jia J."/>
        </authorList>
    </citation>
    <scope>NUCLEOTIDE SEQUENCE [LARGE SCALE GENOMIC DNA]</scope>
    <source>
        <strain evidence="3">cv. AL8/78</strain>
    </source>
</reference>
<dbReference type="Pfam" id="PF05512">
    <property type="entry name" value="AWPM-19"/>
    <property type="match status" value="1"/>
</dbReference>
<dbReference type="AlphaFoldDB" id="A0A453PHI8"/>